<accession>A0A507D0G0</accession>
<name>A0A507D0G0_9FUNG</name>
<evidence type="ECO:0000256" key="1">
    <source>
        <dbReference type="SAM" id="MobiDB-lite"/>
    </source>
</evidence>
<feature type="region of interest" description="Disordered" evidence="1">
    <location>
        <begin position="43"/>
        <end position="62"/>
    </location>
</feature>
<protein>
    <submittedName>
        <fullName evidence="2">Uncharacterized protein</fullName>
    </submittedName>
</protein>
<organism evidence="2 3">
    <name type="scientific">Synchytrium endobioticum</name>
    <dbReference type="NCBI Taxonomy" id="286115"/>
    <lineage>
        <taxon>Eukaryota</taxon>
        <taxon>Fungi</taxon>
        <taxon>Fungi incertae sedis</taxon>
        <taxon>Chytridiomycota</taxon>
        <taxon>Chytridiomycota incertae sedis</taxon>
        <taxon>Chytridiomycetes</taxon>
        <taxon>Synchytriales</taxon>
        <taxon>Synchytriaceae</taxon>
        <taxon>Synchytrium</taxon>
    </lineage>
</organism>
<evidence type="ECO:0000313" key="3">
    <source>
        <dbReference type="Proteomes" id="UP000320475"/>
    </source>
</evidence>
<dbReference type="AlphaFoldDB" id="A0A507D0G0"/>
<sequence length="110" mass="12798">MTNAKILTKIKDEDLRVYRDLCQTDRTFEVSFEGFLDHDEVSNHRGQGKWRPNPFRPLQSVSETPRYTSNRVLRRSTMNCPAPPELTRSLKVLEPRTGLQRGCVDHLVRS</sequence>
<comment type="caution">
    <text evidence="2">The sequence shown here is derived from an EMBL/GenBank/DDBJ whole genome shotgun (WGS) entry which is preliminary data.</text>
</comment>
<dbReference type="Proteomes" id="UP000320475">
    <property type="component" value="Unassembled WGS sequence"/>
</dbReference>
<evidence type="ECO:0000313" key="2">
    <source>
        <dbReference type="EMBL" id="TPX44660.1"/>
    </source>
</evidence>
<gene>
    <name evidence="2" type="ORF">SeLEV6574_g04370</name>
</gene>
<reference evidence="2 3" key="1">
    <citation type="journal article" date="2019" name="Sci. Rep.">
        <title>Comparative genomics of chytrid fungi reveal insights into the obligate biotrophic and pathogenic lifestyle of Synchytrium endobioticum.</title>
        <authorList>
            <person name="van de Vossenberg B.T.L.H."/>
            <person name="Warris S."/>
            <person name="Nguyen H.D.T."/>
            <person name="van Gent-Pelzer M.P.E."/>
            <person name="Joly D.L."/>
            <person name="van de Geest H.C."/>
            <person name="Bonants P.J.M."/>
            <person name="Smith D.S."/>
            <person name="Levesque C.A."/>
            <person name="van der Lee T.A.J."/>
        </authorList>
    </citation>
    <scope>NUCLEOTIDE SEQUENCE [LARGE SCALE GENOMIC DNA]</scope>
    <source>
        <strain evidence="2 3">LEV6574</strain>
    </source>
</reference>
<dbReference type="EMBL" id="QEAM01000173">
    <property type="protein sequence ID" value="TPX44660.1"/>
    <property type="molecule type" value="Genomic_DNA"/>
</dbReference>
<proteinExistence type="predicted"/>